<name>A0A0F9W028_9ZZZZ</name>
<dbReference type="SUPFAM" id="SSF56563">
    <property type="entry name" value="Major capsid protein gp5"/>
    <property type="match status" value="1"/>
</dbReference>
<gene>
    <name evidence="1" type="ORF">LCGC14_0344970</name>
</gene>
<evidence type="ECO:0008006" key="2">
    <source>
        <dbReference type="Google" id="ProtNLM"/>
    </source>
</evidence>
<reference evidence="1" key="1">
    <citation type="journal article" date="2015" name="Nature">
        <title>Complex archaea that bridge the gap between prokaryotes and eukaryotes.</title>
        <authorList>
            <person name="Spang A."/>
            <person name="Saw J.H."/>
            <person name="Jorgensen S.L."/>
            <person name="Zaremba-Niedzwiedzka K."/>
            <person name="Martijn J."/>
            <person name="Lind A.E."/>
            <person name="van Eijk R."/>
            <person name="Schleper C."/>
            <person name="Guy L."/>
            <person name="Ettema T.J."/>
        </authorList>
    </citation>
    <scope>NUCLEOTIDE SEQUENCE</scope>
</reference>
<evidence type="ECO:0000313" key="1">
    <source>
        <dbReference type="EMBL" id="KKN79021.1"/>
    </source>
</evidence>
<protein>
    <recommendedName>
        <fullName evidence="2">Bacteriophage Mu GpT domain-containing protein</fullName>
    </recommendedName>
</protein>
<dbReference type="AlphaFoldDB" id="A0A0F9W028"/>
<sequence length="302" mass="34018">MAQTTFAYAKSVALTDYMPPFRQAKEQVTWPWEKIVSKKSTKRGTEQVFPVTGLPAASQTDELEPIYYADAAELDAVTFTVTKKTLATMLSHEFIEDSWHLPDQMAEAGKMAGESQSYIKELAIAAILYGAFDTTVTYEGSSTYLCDSHTMKNGATYDNDLGPSSITFDNLWLMINHFETAPVTHMGIPLRDIPKFLIYHPSKEKEVQAILKSQLEPGTADNDKNTVLGYNLIPISCRFLTTTTHWFIAGSRFKDDFLFFSREGLKTAMEDDFDRMGVKFRSYQRFAVGVRDFLWIVGNPGA</sequence>
<dbReference type="EMBL" id="LAZR01000254">
    <property type="protein sequence ID" value="KKN79021.1"/>
    <property type="molecule type" value="Genomic_DNA"/>
</dbReference>
<organism evidence="1">
    <name type="scientific">marine sediment metagenome</name>
    <dbReference type="NCBI Taxonomy" id="412755"/>
    <lineage>
        <taxon>unclassified sequences</taxon>
        <taxon>metagenomes</taxon>
        <taxon>ecological metagenomes</taxon>
    </lineage>
</organism>
<proteinExistence type="predicted"/>
<accession>A0A0F9W028</accession>
<comment type="caution">
    <text evidence="1">The sequence shown here is derived from an EMBL/GenBank/DDBJ whole genome shotgun (WGS) entry which is preliminary data.</text>
</comment>